<evidence type="ECO:0000256" key="5">
    <source>
        <dbReference type="ARBA" id="ARBA00022490"/>
    </source>
</evidence>
<evidence type="ECO:0000256" key="2">
    <source>
        <dbReference type="ARBA" id="ARBA00004496"/>
    </source>
</evidence>
<dbReference type="GO" id="GO:0004177">
    <property type="term" value="F:aminopeptidase activity"/>
    <property type="evidence" value="ECO:0007669"/>
    <property type="project" value="UniProtKB-UniRule"/>
</dbReference>
<comment type="subcellular location">
    <subcellularLocation>
        <location evidence="2 8">Cytoplasm</location>
    </subcellularLocation>
</comment>
<name>A0A2N7S4A4_9MICC</name>
<feature type="active site" description="Nucleophile" evidence="9">
    <location>
        <position position="116"/>
    </location>
</feature>
<dbReference type="OMA" id="FMEAHYF"/>
<dbReference type="InterPro" id="IPR002410">
    <property type="entry name" value="Peptidase_S33"/>
</dbReference>
<evidence type="ECO:0000256" key="6">
    <source>
        <dbReference type="ARBA" id="ARBA00022670"/>
    </source>
</evidence>
<dbReference type="AlphaFoldDB" id="A0A2N7S4A4"/>
<dbReference type="RefSeq" id="WP_013348964.1">
    <property type="nucleotide sequence ID" value="NZ_JABUYH010000005.1"/>
</dbReference>
<dbReference type="InterPro" id="IPR005944">
    <property type="entry name" value="Pro_iminopeptidase"/>
</dbReference>
<reference evidence="11 12" key="1">
    <citation type="journal article" date="2017" name="Elife">
        <title>Extensive horizontal gene transfer in cheese-associated bacteria.</title>
        <authorList>
            <person name="Bonham K.S."/>
            <person name="Wolfe B.E."/>
            <person name="Dutton R.J."/>
        </authorList>
    </citation>
    <scope>NUCLEOTIDE SEQUENCE [LARGE SCALE GENOMIC DNA]</scope>
    <source>
        <strain evidence="11 12">JB182</strain>
    </source>
</reference>
<sequence length="325" mass="35547">MTSPAPQNADALHGLLPVAGGHHVYWEESGVPDGIPALHLHGGPGSTLGAGGYRNRWDLARTRLIGLEQRGCGRSIPSAADAETSIHSFTTQQLIADIEELRISLGIEKWILNGISWGSTLALAYAQAHPQRVIGMVLFAVTSTSREEVTWITETVGAIFPEAWDRLAGFAREHAPGYAAGSLRLVEAYAQLLNSDDLSLRDAASQQWALWEDTHISLGSEQVIRDPRWQDQRLRHSLTRLTTHFWAHDGFCDPPLLENMAGIAHLPAVLIHGRSDISGPVRTAWRLHQALPNSELVICENDGHGGQSMVEHWNSANSKMLDLAS</sequence>
<dbReference type="EMBL" id="PNQX01000001">
    <property type="protein sequence ID" value="PMQ20975.1"/>
    <property type="molecule type" value="Genomic_DNA"/>
</dbReference>
<evidence type="ECO:0000256" key="8">
    <source>
        <dbReference type="PIRNR" id="PIRNR006431"/>
    </source>
</evidence>
<dbReference type="EC" id="3.4.11.5" evidence="8"/>
<evidence type="ECO:0000256" key="9">
    <source>
        <dbReference type="PIRSR" id="PIRSR006431-1"/>
    </source>
</evidence>
<dbReference type="PRINTS" id="PR00793">
    <property type="entry name" value="PROAMNOPTASE"/>
</dbReference>
<dbReference type="PANTHER" id="PTHR43722">
    <property type="entry name" value="PROLINE IMINOPEPTIDASE"/>
    <property type="match status" value="1"/>
</dbReference>
<keyword evidence="7 8" id="KW-0378">Hydrolase</keyword>
<feature type="domain" description="AB hydrolase-1" evidence="10">
    <location>
        <begin position="40"/>
        <end position="306"/>
    </location>
</feature>
<keyword evidence="4 8" id="KW-0031">Aminopeptidase</keyword>
<evidence type="ECO:0000256" key="7">
    <source>
        <dbReference type="ARBA" id="ARBA00022801"/>
    </source>
</evidence>
<gene>
    <name evidence="11" type="ORF">CIK84_05155</name>
</gene>
<proteinExistence type="inferred from homology"/>
<feature type="active site" description="Proton donor" evidence="9">
    <location>
        <position position="304"/>
    </location>
</feature>
<protein>
    <recommendedName>
        <fullName evidence="8">Proline iminopeptidase</fullName>
        <shortName evidence="8">PIP</shortName>
        <ecNumber evidence="8">3.4.11.5</ecNumber>
    </recommendedName>
    <alternativeName>
        <fullName evidence="8">Prolyl aminopeptidase</fullName>
    </alternativeName>
</protein>
<evidence type="ECO:0000256" key="3">
    <source>
        <dbReference type="ARBA" id="ARBA00010088"/>
    </source>
</evidence>
<keyword evidence="5 8" id="KW-0963">Cytoplasm</keyword>
<evidence type="ECO:0000259" key="10">
    <source>
        <dbReference type="Pfam" id="PF00561"/>
    </source>
</evidence>
<dbReference type="InterPro" id="IPR000073">
    <property type="entry name" value="AB_hydrolase_1"/>
</dbReference>
<evidence type="ECO:0000256" key="1">
    <source>
        <dbReference type="ARBA" id="ARBA00001585"/>
    </source>
</evidence>
<comment type="catalytic activity">
    <reaction evidence="1 8">
        <text>Release of N-terminal proline from a peptide.</text>
        <dbReference type="EC" id="3.4.11.5"/>
    </reaction>
</comment>
<organism evidence="11 12">
    <name type="scientific">Glutamicibacter arilaitensis</name>
    <dbReference type="NCBI Taxonomy" id="256701"/>
    <lineage>
        <taxon>Bacteria</taxon>
        <taxon>Bacillati</taxon>
        <taxon>Actinomycetota</taxon>
        <taxon>Actinomycetes</taxon>
        <taxon>Micrococcales</taxon>
        <taxon>Micrococcaceae</taxon>
        <taxon>Glutamicibacter</taxon>
    </lineage>
</organism>
<dbReference type="PIRSF" id="PIRSF006431">
    <property type="entry name" value="Pept_S33"/>
    <property type="match status" value="1"/>
</dbReference>
<dbReference type="PANTHER" id="PTHR43722:SF1">
    <property type="entry name" value="PROLINE IMINOPEPTIDASE"/>
    <property type="match status" value="1"/>
</dbReference>
<accession>A0A2N7S4A4</accession>
<comment type="similarity">
    <text evidence="3 8">Belongs to the peptidase S33 family.</text>
</comment>
<evidence type="ECO:0000313" key="12">
    <source>
        <dbReference type="Proteomes" id="UP000235739"/>
    </source>
</evidence>
<dbReference type="SUPFAM" id="SSF53474">
    <property type="entry name" value="alpha/beta-Hydrolases"/>
    <property type="match status" value="1"/>
</dbReference>
<dbReference type="Pfam" id="PF00561">
    <property type="entry name" value="Abhydrolase_1"/>
    <property type="match status" value="1"/>
</dbReference>
<evidence type="ECO:0000256" key="4">
    <source>
        <dbReference type="ARBA" id="ARBA00022438"/>
    </source>
</evidence>
<dbReference type="GO" id="GO:0006508">
    <property type="term" value="P:proteolysis"/>
    <property type="evidence" value="ECO:0007669"/>
    <property type="project" value="UniProtKB-KW"/>
</dbReference>
<comment type="caution">
    <text evidence="11">The sequence shown here is derived from an EMBL/GenBank/DDBJ whole genome shotgun (WGS) entry which is preliminary data.</text>
</comment>
<feature type="active site" evidence="9">
    <location>
        <position position="276"/>
    </location>
</feature>
<evidence type="ECO:0000313" key="11">
    <source>
        <dbReference type="EMBL" id="PMQ20975.1"/>
    </source>
</evidence>
<dbReference type="InterPro" id="IPR029058">
    <property type="entry name" value="AB_hydrolase_fold"/>
</dbReference>
<dbReference type="GeneID" id="303185212"/>
<dbReference type="Proteomes" id="UP000235739">
    <property type="component" value="Unassembled WGS sequence"/>
</dbReference>
<dbReference type="Gene3D" id="3.40.50.1820">
    <property type="entry name" value="alpha/beta hydrolase"/>
    <property type="match status" value="1"/>
</dbReference>
<keyword evidence="6 8" id="KW-0645">Protease</keyword>
<dbReference type="GO" id="GO:0005737">
    <property type="term" value="C:cytoplasm"/>
    <property type="evidence" value="ECO:0007669"/>
    <property type="project" value="UniProtKB-SubCell"/>
</dbReference>